<dbReference type="Bgee" id="WBGene00010342">
    <property type="expression patterns" value="Expressed in embryo and 2 other cell types or tissues"/>
</dbReference>
<evidence type="ECO:0000313" key="10">
    <source>
        <dbReference type="EMBL" id="CAA90657.2"/>
    </source>
</evidence>
<dbReference type="FunCoup" id="Q21046">
    <property type="interactions" value="1452"/>
</dbReference>
<dbReference type="Reactome" id="R-CEL-1433559">
    <property type="pathway name" value="Regulation of KIT signaling"/>
</dbReference>
<dbReference type="InterPro" id="IPR000719">
    <property type="entry name" value="Prot_kinase_dom"/>
</dbReference>
<keyword evidence="8" id="KW-0732">Signal</keyword>
<dbReference type="PROSITE" id="PS00109">
    <property type="entry name" value="PROTEIN_KINASE_TYR"/>
    <property type="match status" value="1"/>
</dbReference>
<dbReference type="RefSeq" id="NP_509765.2">
    <property type="nucleotide sequence ID" value="NM_077364.4"/>
</dbReference>
<evidence type="ECO:0000313" key="12">
    <source>
        <dbReference type="WormBase" id="F59F5.3"/>
    </source>
</evidence>
<dbReference type="GO" id="GO:0046872">
    <property type="term" value="F:metal ion binding"/>
    <property type="evidence" value="ECO:0007669"/>
    <property type="project" value="UniProtKB-KW"/>
</dbReference>
<keyword evidence="10" id="KW-0808">Transferase</keyword>
<keyword evidence="7" id="KW-0812">Transmembrane</keyword>
<keyword evidence="4 6" id="KW-0067">ATP-binding</keyword>
<dbReference type="eggNOG" id="KOG0200">
    <property type="taxonomic scope" value="Eukaryota"/>
</dbReference>
<dbReference type="OMA" id="LEMFQFT"/>
<dbReference type="SUPFAM" id="SSF56112">
    <property type="entry name" value="Protein kinase-like (PK-like)"/>
    <property type="match status" value="1"/>
</dbReference>
<dbReference type="KEGG" id="cel:CELE_F59F5.3"/>
<feature type="binding site" evidence="4">
    <location>
        <position position="512"/>
    </location>
    <ligand>
        <name>ATP</name>
        <dbReference type="ChEBI" id="CHEBI:30616"/>
    </ligand>
</feature>
<dbReference type="Reactome" id="R-CEL-5673001">
    <property type="pathway name" value="RAF/MAP kinase cascade"/>
</dbReference>
<dbReference type="GO" id="GO:0005524">
    <property type="term" value="F:ATP binding"/>
    <property type="evidence" value="ECO:0007669"/>
    <property type="project" value="UniProtKB-UniRule"/>
</dbReference>
<feature type="active site" description="Proton acceptor" evidence="3">
    <location>
        <position position="508"/>
    </location>
</feature>
<gene>
    <name evidence="10" type="ORF">CELE_F59F5.3</name>
    <name evidence="10 12" type="ORF">F59F5.3</name>
</gene>
<comment type="subcellular location">
    <subcellularLocation>
        <location evidence="1">Membrane</location>
        <topology evidence="1">Single-pass membrane protein</topology>
    </subcellularLocation>
</comment>
<dbReference type="FunFam" id="1.10.510.10:FF:002513">
    <property type="entry name" value="Predicted protein"/>
    <property type="match status" value="1"/>
</dbReference>
<dbReference type="PIR" id="T23015">
    <property type="entry name" value="T23015"/>
</dbReference>
<dbReference type="GO" id="GO:0005886">
    <property type="term" value="C:plasma membrane"/>
    <property type="evidence" value="ECO:0000318"/>
    <property type="project" value="GO_Central"/>
</dbReference>
<dbReference type="Reactome" id="R-CEL-216083">
    <property type="pathway name" value="Integrin cell surface interactions"/>
</dbReference>
<comment type="catalytic activity">
    <reaction evidence="2">
        <text>L-tyrosyl-[protein] + ATP = O-phospho-L-tyrosyl-[protein] + ADP + H(+)</text>
        <dbReference type="Rhea" id="RHEA:10596"/>
        <dbReference type="Rhea" id="RHEA-COMP:10136"/>
        <dbReference type="Rhea" id="RHEA-COMP:20101"/>
        <dbReference type="ChEBI" id="CHEBI:15378"/>
        <dbReference type="ChEBI" id="CHEBI:30616"/>
        <dbReference type="ChEBI" id="CHEBI:46858"/>
        <dbReference type="ChEBI" id="CHEBI:61978"/>
        <dbReference type="ChEBI" id="CHEBI:456216"/>
        <dbReference type="EC" id="2.7.10.1"/>
    </reaction>
</comment>
<dbReference type="GeneID" id="186634"/>
<dbReference type="Reactome" id="R-CEL-1433557">
    <property type="pathway name" value="Signaling by SCF-KIT"/>
</dbReference>
<keyword evidence="11" id="KW-1185">Reference proteome</keyword>
<keyword evidence="5" id="KW-0460">Magnesium</keyword>
<dbReference type="InterPro" id="IPR050122">
    <property type="entry name" value="RTK"/>
</dbReference>
<evidence type="ECO:0000256" key="4">
    <source>
        <dbReference type="PIRSR" id="PIRSR000615-2"/>
    </source>
</evidence>
<dbReference type="PROSITE" id="PS50011">
    <property type="entry name" value="PROTEIN_KINASE_DOM"/>
    <property type="match status" value="1"/>
</dbReference>
<feature type="binding site" evidence="5">
    <location>
        <position position="513"/>
    </location>
    <ligand>
        <name>Mg(2+)</name>
        <dbReference type="ChEBI" id="CHEBI:18420"/>
    </ligand>
</feature>
<dbReference type="InterPro" id="IPR017441">
    <property type="entry name" value="Protein_kinase_ATP_BS"/>
</dbReference>
<dbReference type="UCSC" id="F59F5.3">
    <property type="organism name" value="c. elegans"/>
</dbReference>
<protein>
    <submittedName>
        <fullName evidence="10">Protein kinase domain-containing protein</fullName>
    </submittedName>
</protein>
<dbReference type="Gene3D" id="1.10.510.10">
    <property type="entry name" value="Transferase(Phosphotransferase) domain 1"/>
    <property type="match status" value="1"/>
</dbReference>
<keyword evidence="7" id="KW-0472">Membrane</keyword>
<evidence type="ECO:0000256" key="8">
    <source>
        <dbReference type="SAM" id="SignalP"/>
    </source>
</evidence>
<dbReference type="InterPro" id="IPR020635">
    <property type="entry name" value="Tyr_kinase_cat_dom"/>
</dbReference>
<dbReference type="GO" id="GO:0007169">
    <property type="term" value="P:cell surface receptor protein tyrosine kinase signaling pathway"/>
    <property type="evidence" value="ECO:0000318"/>
    <property type="project" value="GO_Central"/>
</dbReference>
<dbReference type="STRING" id="6239.F59F5.3.1"/>
<keyword evidence="7" id="KW-1133">Transmembrane helix</keyword>
<sequence>MKPLMLLLLCIAYSIFFMLIGANDAHNEVFYADKNSTLSFGGYDFYCIGIRLQDIPIKLNKTLSGELYLNLKVRSLLRLMFNKACDRNIACEIYKNDISSRLTTESDDTHTSVDLTHSKIRCTRNSIEIMKFHMFVGRDDNMFFKNTIVSKLNGTGVYLQCSGSYHTENVKLLENQKSLDIPYNPFKGFYIDISRNPINRFYQCEHNDELISFKLQNMANNGYENKFKMLMNSYTFQSEIQCVFDDQAIKNTHVSVILACPSKSKCPELTNRANRRSHKIYTAFVPKSSNIDPKSYHCVLIINGNTVAEAFLEEADFSTTYYALLIIGAGLILTIFVILTKSLRQNNYNKVSTTDVRETRIEELNNKSKLGVGNSSTIYTAEICKTKKCIVIKESVRKSHCTKELKLLKSLKHPNIITPLGVIVQPEQKTCFNVQIRQHLLLPYYQKTCLETYIHKFYPPKRGGNNIFHTNEATVPEEEITMFDLVSIAWQVASALEYLKGMEITHRDVAMRNVLISNNKVCKITDFERAKKGETTRKISIEKKIKEILKAHMSKDIPKEYPNECLKGVYYYYSSEVYCFGRLMLCLFSFMKPCDYGRIYPPIQPENCPKAIYDLIVDCINENRKSRPSISSCKDVLSTVLKHMDHDEFLKLKQTLIDEVNRNIVEEHFVSQYTQTSHLFL</sequence>
<dbReference type="Reactome" id="R-CEL-186797">
    <property type="pathway name" value="Signaling by PDGF"/>
</dbReference>
<evidence type="ECO:0000256" key="3">
    <source>
        <dbReference type="PIRSR" id="PIRSR000615-1"/>
    </source>
</evidence>
<feature type="binding site" evidence="5">
    <location>
        <position position="526"/>
    </location>
    <ligand>
        <name>Mg(2+)</name>
        <dbReference type="ChEBI" id="CHEBI:18420"/>
    </ligand>
</feature>
<organism evidence="10 11">
    <name type="scientific">Caenorhabditis elegans</name>
    <dbReference type="NCBI Taxonomy" id="6239"/>
    <lineage>
        <taxon>Eukaryota</taxon>
        <taxon>Metazoa</taxon>
        <taxon>Ecdysozoa</taxon>
        <taxon>Nematoda</taxon>
        <taxon>Chromadorea</taxon>
        <taxon>Rhabditida</taxon>
        <taxon>Rhabditina</taxon>
        <taxon>Rhabditomorpha</taxon>
        <taxon>Rhabditoidea</taxon>
        <taxon>Rhabditidae</taxon>
        <taxon>Peloderinae</taxon>
        <taxon>Caenorhabditis</taxon>
    </lineage>
</organism>
<dbReference type="SMART" id="SM00219">
    <property type="entry name" value="TyrKc"/>
    <property type="match status" value="1"/>
</dbReference>
<keyword evidence="5" id="KW-0479">Metal-binding</keyword>
<evidence type="ECO:0000256" key="5">
    <source>
        <dbReference type="PIRSR" id="PIRSR000615-3"/>
    </source>
</evidence>
<feature type="binding site" evidence="6">
    <location>
        <position position="398"/>
    </location>
    <ligand>
        <name>ATP</name>
        <dbReference type="ChEBI" id="CHEBI:30616"/>
    </ligand>
</feature>
<dbReference type="Pfam" id="PF07714">
    <property type="entry name" value="PK_Tyr_Ser-Thr"/>
    <property type="match status" value="1"/>
</dbReference>
<dbReference type="Reactome" id="R-CEL-6811558">
    <property type="pathway name" value="PI5P, PP2A and IER3 Regulate PI3K/AKT Signaling"/>
</dbReference>
<dbReference type="SMR" id="Q21046"/>
<evidence type="ECO:0000256" key="1">
    <source>
        <dbReference type="ARBA" id="ARBA00004167"/>
    </source>
</evidence>
<evidence type="ECO:0000259" key="9">
    <source>
        <dbReference type="PROSITE" id="PS50011"/>
    </source>
</evidence>
<dbReference type="InParanoid" id="Q21046"/>
<dbReference type="InterPro" id="IPR001245">
    <property type="entry name" value="Ser-Thr/Tyr_kinase_cat_dom"/>
</dbReference>
<proteinExistence type="predicted"/>
<feature type="chain" id="PRO_5004199893" evidence="8">
    <location>
        <begin position="26"/>
        <end position="681"/>
    </location>
</feature>
<evidence type="ECO:0000256" key="2">
    <source>
        <dbReference type="ARBA" id="ARBA00051243"/>
    </source>
</evidence>
<dbReference type="Reactome" id="R-CEL-9607240">
    <property type="pathway name" value="FLT3 Signaling"/>
</dbReference>
<dbReference type="GO" id="GO:0043235">
    <property type="term" value="C:receptor complex"/>
    <property type="evidence" value="ECO:0000318"/>
    <property type="project" value="GO_Central"/>
</dbReference>
<dbReference type="InterPro" id="IPR008266">
    <property type="entry name" value="Tyr_kinase_AS"/>
</dbReference>
<dbReference type="EMBL" id="BX284606">
    <property type="protein sequence ID" value="CAA90657.2"/>
    <property type="molecule type" value="Genomic_DNA"/>
</dbReference>
<dbReference type="HOGENOM" id="CLU_432959_0_0_1"/>
<dbReference type="Reactome" id="R-CEL-186763">
    <property type="pathway name" value="Downstream signal transduction"/>
</dbReference>
<dbReference type="PANTHER" id="PTHR24416:SF621">
    <property type="entry name" value="TYROSINE KINASE RECEPTOR CAD96CA"/>
    <property type="match status" value="1"/>
</dbReference>
<keyword evidence="4 6" id="KW-0547">Nucleotide-binding</keyword>
<keyword evidence="10" id="KW-0418">Kinase</keyword>
<reference evidence="10 11" key="1">
    <citation type="journal article" date="1998" name="Science">
        <title>Genome sequence of the nematode C. elegans: a platform for investigating biology.</title>
        <authorList>
            <consortium name="The C. elegans sequencing consortium"/>
            <person name="Sulson J.E."/>
            <person name="Waterston R."/>
        </authorList>
    </citation>
    <scope>NUCLEOTIDE SEQUENCE [LARGE SCALE GENOMIC DNA]</scope>
    <source>
        <strain evidence="10 11">Bristol N2</strain>
    </source>
</reference>
<dbReference type="PROSITE" id="PS00107">
    <property type="entry name" value="PROTEIN_KINASE_ATP"/>
    <property type="match status" value="1"/>
</dbReference>
<feature type="signal peptide" evidence="8">
    <location>
        <begin position="1"/>
        <end position="25"/>
    </location>
</feature>
<evidence type="ECO:0000256" key="7">
    <source>
        <dbReference type="SAM" id="Phobius"/>
    </source>
</evidence>
<accession>Q21046</accession>
<evidence type="ECO:0000256" key="6">
    <source>
        <dbReference type="PROSITE-ProRule" id="PRU10141"/>
    </source>
</evidence>
<dbReference type="Proteomes" id="UP000001940">
    <property type="component" value="Chromosome X"/>
</dbReference>
<feature type="transmembrane region" description="Helical" evidence="7">
    <location>
        <begin position="321"/>
        <end position="340"/>
    </location>
</feature>
<dbReference type="OrthoDB" id="4062651at2759"/>
<dbReference type="AGR" id="WB:WBGene00010342"/>
<dbReference type="CTD" id="186634"/>
<feature type="domain" description="Protein kinase" evidence="9">
    <location>
        <begin position="321"/>
        <end position="650"/>
    </location>
</feature>
<name>Q21046_CAEEL</name>
<dbReference type="PhylomeDB" id="Q21046"/>
<dbReference type="Reactome" id="R-CEL-4420097">
    <property type="pathway name" value="VEGFA-VEGFR2 Pathway"/>
</dbReference>
<dbReference type="InterPro" id="IPR011009">
    <property type="entry name" value="Kinase-like_dom_sf"/>
</dbReference>
<dbReference type="WormBase" id="F59F5.3">
    <property type="protein sequence ID" value="CE31552"/>
    <property type="gene ID" value="WBGene00010342"/>
</dbReference>
<evidence type="ECO:0000313" key="11">
    <source>
        <dbReference type="Proteomes" id="UP000001940"/>
    </source>
</evidence>
<dbReference type="AlphaFoldDB" id="Q21046"/>
<dbReference type="Reactome" id="R-CEL-1257604">
    <property type="pathway name" value="PIP3 activates AKT signaling"/>
</dbReference>
<dbReference type="PANTHER" id="PTHR24416">
    <property type="entry name" value="TYROSINE-PROTEIN KINASE RECEPTOR"/>
    <property type="match status" value="1"/>
</dbReference>
<dbReference type="GO" id="GO:0004714">
    <property type="term" value="F:transmembrane receptor protein tyrosine kinase activity"/>
    <property type="evidence" value="ECO:0000318"/>
    <property type="project" value="GO_Central"/>
</dbReference>
<dbReference type="PaxDb" id="6239-F59F5.3"/>